<gene>
    <name evidence="2" type="ORF">ODALV1_LOCUS6348</name>
</gene>
<dbReference type="Proteomes" id="UP001642540">
    <property type="component" value="Unassembled WGS sequence"/>
</dbReference>
<protein>
    <recommendedName>
        <fullName evidence="1">BTB domain-containing protein</fullName>
    </recommendedName>
</protein>
<reference evidence="2 3" key="1">
    <citation type="submission" date="2024-08" db="EMBL/GenBank/DDBJ databases">
        <authorList>
            <person name="Cucini C."/>
            <person name="Frati F."/>
        </authorList>
    </citation>
    <scope>NUCLEOTIDE SEQUENCE [LARGE SCALE GENOMIC DNA]</scope>
</reference>
<dbReference type="InterPro" id="IPR011333">
    <property type="entry name" value="SKP1/BTB/POZ_sf"/>
</dbReference>
<dbReference type="InterPro" id="IPR000210">
    <property type="entry name" value="BTB/POZ_dom"/>
</dbReference>
<feature type="domain" description="BTB" evidence="1">
    <location>
        <begin position="302"/>
        <end position="370"/>
    </location>
</feature>
<keyword evidence="3" id="KW-1185">Reference proteome</keyword>
<proteinExistence type="predicted"/>
<organism evidence="2 3">
    <name type="scientific">Orchesella dallaii</name>
    <dbReference type="NCBI Taxonomy" id="48710"/>
    <lineage>
        <taxon>Eukaryota</taxon>
        <taxon>Metazoa</taxon>
        <taxon>Ecdysozoa</taxon>
        <taxon>Arthropoda</taxon>
        <taxon>Hexapoda</taxon>
        <taxon>Collembola</taxon>
        <taxon>Entomobryomorpha</taxon>
        <taxon>Entomobryoidea</taxon>
        <taxon>Orchesellidae</taxon>
        <taxon>Orchesellinae</taxon>
        <taxon>Orchesella</taxon>
    </lineage>
</organism>
<name>A0ABP1Q200_9HEXA</name>
<accession>A0ABP1Q200</accession>
<evidence type="ECO:0000313" key="3">
    <source>
        <dbReference type="Proteomes" id="UP001642540"/>
    </source>
</evidence>
<dbReference type="Gene3D" id="3.30.710.10">
    <property type="entry name" value="Potassium Channel Kv1.1, Chain A"/>
    <property type="match status" value="1"/>
</dbReference>
<evidence type="ECO:0000313" key="2">
    <source>
        <dbReference type="EMBL" id="CAL8086143.1"/>
    </source>
</evidence>
<evidence type="ECO:0000259" key="1">
    <source>
        <dbReference type="PROSITE" id="PS50097"/>
    </source>
</evidence>
<dbReference type="SUPFAM" id="SSF54695">
    <property type="entry name" value="POZ domain"/>
    <property type="match status" value="1"/>
</dbReference>
<dbReference type="PROSITE" id="PS50097">
    <property type="entry name" value="BTB"/>
    <property type="match status" value="1"/>
</dbReference>
<sequence length="486" mass="55599">MSHTLPSSSNTSSSNKTVYYPVLERNKKLLGRVLLYMFDNWFQSCNSRLEFSVKSNWKRIFAIDPTCGVMLEKTLFEIQVGDYRLHYRMSLLDRVDEPHEKFYNEIHRNQRVCFLNSSLSVFIGERENEKKVTFVMPLCSCGACQNPLQRWSESEDAGKSVIDFDVMQLKPVDIGMKLSCYKEEQLLKLTFQPGVTDQFDMNNEWSERSNISTVVYQSSVPLDSLTIHPFKDFYKSIEDDKTRCRPVAGLTPSSGTGNFLNNPGMRVAIKISRINPTPELMSPVDSKEKRAFNAIFGNQEHSDVKVISKDGKQFPCNKAVLVVRSAVFQSMLAEQRFIEGKEGKVLLSEDAAATGALLRGIYFLDIDWEALDFKATFGTLKLAHLHGIMELVEPATRSLLEKMKSLKWEDVTEVMNLYEFARKNDTIQIVTRLKFLAIMTLNRILRERKNKRIRRDDEDFSSSLASAFENNSTLATAIVLDAFQLL</sequence>
<dbReference type="Pfam" id="PF00651">
    <property type="entry name" value="BTB"/>
    <property type="match status" value="1"/>
</dbReference>
<dbReference type="EMBL" id="CAXLJM020000019">
    <property type="protein sequence ID" value="CAL8086143.1"/>
    <property type="molecule type" value="Genomic_DNA"/>
</dbReference>
<comment type="caution">
    <text evidence="2">The sequence shown here is derived from an EMBL/GenBank/DDBJ whole genome shotgun (WGS) entry which is preliminary data.</text>
</comment>